<comment type="caution">
    <text evidence="4">The sequence shown here is derived from an EMBL/GenBank/DDBJ whole genome shotgun (WGS) entry which is preliminary data.</text>
</comment>
<accession>A0AA37LDN0</accession>
<gene>
    <name evidence="4" type="ORF">ColSpa_04659</name>
</gene>
<dbReference type="EMBL" id="BQXU01000010">
    <property type="protein sequence ID" value="GKT44478.1"/>
    <property type="molecule type" value="Genomic_DNA"/>
</dbReference>
<evidence type="ECO:0000313" key="5">
    <source>
        <dbReference type="Proteomes" id="UP001055115"/>
    </source>
</evidence>
<dbReference type="PROSITE" id="PS52004">
    <property type="entry name" value="KS3_2"/>
    <property type="match status" value="1"/>
</dbReference>
<dbReference type="SMART" id="SM00825">
    <property type="entry name" value="PKS_KS"/>
    <property type="match status" value="1"/>
</dbReference>
<dbReference type="InterPro" id="IPR016039">
    <property type="entry name" value="Thiolase-like"/>
</dbReference>
<reference evidence="4 5" key="1">
    <citation type="submission" date="2022-03" db="EMBL/GenBank/DDBJ databases">
        <title>Genome data of Colletotrichum spp.</title>
        <authorList>
            <person name="Utami Y.D."/>
            <person name="Hiruma K."/>
        </authorList>
    </citation>
    <scope>NUCLEOTIDE SEQUENCE [LARGE SCALE GENOMIC DNA]</scope>
    <source>
        <strain evidence="4 5">MAFF 239500</strain>
    </source>
</reference>
<dbReference type="InterPro" id="IPR014031">
    <property type="entry name" value="Ketoacyl_synth_C"/>
</dbReference>
<keyword evidence="1" id="KW-0596">Phosphopantetheine</keyword>
<dbReference type="InterPro" id="IPR020841">
    <property type="entry name" value="PKS_Beta-ketoAc_synthase_dom"/>
</dbReference>
<dbReference type="Gene3D" id="3.40.47.10">
    <property type="match status" value="1"/>
</dbReference>
<dbReference type="Pfam" id="PF02801">
    <property type="entry name" value="Ketoacyl-synt_C"/>
    <property type="match status" value="1"/>
</dbReference>
<dbReference type="GO" id="GO:0006633">
    <property type="term" value="P:fatty acid biosynthetic process"/>
    <property type="evidence" value="ECO:0007669"/>
    <property type="project" value="TreeGrafter"/>
</dbReference>
<evidence type="ECO:0000259" key="3">
    <source>
        <dbReference type="PROSITE" id="PS52004"/>
    </source>
</evidence>
<dbReference type="PANTHER" id="PTHR43775:SF37">
    <property type="entry name" value="SI:DKEY-61P9.11"/>
    <property type="match status" value="1"/>
</dbReference>
<organism evidence="4 5">
    <name type="scientific">Colletotrichum spaethianum</name>
    <dbReference type="NCBI Taxonomy" id="700344"/>
    <lineage>
        <taxon>Eukaryota</taxon>
        <taxon>Fungi</taxon>
        <taxon>Dikarya</taxon>
        <taxon>Ascomycota</taxon>
        <taxon>Pezizomycotina</taxon>
        <taxon>Sordariomycetes</taxon>
        <taxon>Hypocreomycetidae</taxon>
        <taxon>Glomerellales</taxon>
        <taxon>Glomerellaceae</taxon>
        <taxon>Colletotrichum</taxon>
        <taxon>Colletotrichum spaethianum species complex</taxon>
    </lineage>
</organism>
<dbReference type="AlphaFoldDB" id="A0AA37LDN0"/>
<evidence type="ECO:0000313" key="4">
    <source>
        <dbReference type="EMBL" id="GKT44478.1"/>
    </source>
</evidence>
<dbReference type="RefSeq" id="XP_049126828.1">
    <property type="nucleotide sequence ID" value="XM_049270871.1"/>
</dbReference>
<dbReference type="Pfam" id="PF16197">
    <property type="entry name" value="KAsynt_C_assoc"/>
    <property type="match status" value="1"/>
</dbReference>
<dbReference type="GeneID" id="73325461"/>
<keyword evidence="2" id="KW-0597">Phosphoprotein</keyword>
<keyword evidence="5" id="KW-1185">Reference proteome</keyword>
<feature type="domain" description="Ketosynthase family 3 (KS3)" evidence="3">
    <location>
        <begin position="1"/>
        <end position="129"/>
    </location>
</feature>
<dbReference type="CDD" id="cd00833">
    <property type="entry name" value="PKS"/>
    <property type="match status" value="1"/>
</dbReference>
<dbReference type="InterPro" id="IPR032821">
    <property type="entry name" value="PKS_assoc"/>
</dbReference>
<evidence type="ECO:0000256" key="1">
    <source>
        <dbReference type="ARBA" id="ARBA00022450"/>
    </source>
</evidence>
<evidence type="ECO:0000256" key="2">
    <source>
        <dbReference type="ARBA" id="ARBA00022553"/>
    </source>
</evidence>
<dbReference type="PANTHER" id="PTHR43775">
    <property type="entry name" value="FATTY ACID SYNTHASE"/>
    <property type="match status" value="1"/>
</dbReference>
<dbReference type="GO" id="GO:0004312">
    <property type="term" value="F:fatty acid synthase activity"/>
    <property type="evidence" value="ECO:0007669"/>
    <property type="project" value="TreeGrafter"/>
</dbReference>
<sequence length="138" mass="14931">MSTDHTIYLEAHGTGTRVCDPAELEAISKALGTDSREKELLVGSVKTNIGHSEAAAGIAGLIKCILVLENSKIPPTIGIWNLNPRVPSKRWNLQVADRLTSWPSNDKIWRISISSFGASGTIAHVVLDGSEAYWDAHN</sequence>
<protein>
    <submittedName>
        <fullName evidence="4">Asperfuranone polyketide synthase afoG</fullName>
    </submittedName>
</protein>
<dbReference type="SUPFAM" id="SSF53901">
    <property type="entry name" value="Thiolase-like"/>
    <property type="match status" value="1"/>
</dbReference>
<dbReference type="Proteomes" id="UP001055115">
    <property type="component" value="Unassembled WGS sequence"/>
</dbReference>
<name>A0AA37LDN0_9PEZI</name>
<proteinExistence type="predicted"/>
<dbReference type="InterPro" id="IPR050091">
    <property type="entry name" value="PKS_NRPS_Biosynth_Enz"/>
</dbReference>